<proteinExistence type="inferred from homology"/>
<dbReference type="CDD" id="cd00673">
    <property type="entry name" value="AlaRS_core"/>
    <property type="match status" value="1"/>
</dbReference>
<organism evidence="15 16">
    <name type="scientific">Bathymodiolus thermophilus thioautotrophic gill symbiont</name>
    <dbReference type="NCBI Taxonomy" id="2360"/>
    <lineage>
        <taxon>Bacteria</taxon>
        <taxon>Pseudomonadati</taxon>
        <taxon>Pseudomonadota</taxon>
        <taxon>Gammaproteobacteria</taxon>
        <taxon>sulfur-oxidizing symbionts</taxon>
    </lineage>
</organism>
<dbReference type="SUPFAM" id="SSF101353">
    <property type="entry name" value="Putative anticodon-binding domain of alanyl-tRNA synthetase (AlaRS)"/>
    <property type="match status" value="1"/>
</dbReference>
<evidence type="ECO:0000313" key="15">
    <source>
        <dbReference type="EMBL" id="OIR24374.1"/>
    </source>
</evidence>
<feature type="binding site" evidence="12">
    <location>
        <position position="560"/>
    </location>
    <ligand>
        <name>Zn(2+)</name>
        <dbReference type="ChEBI" id="CHEBI:29105"/>
    </ligand>
</feature>
<dbReference type="FunFam" id="3.30.930.10:FF:000004">
    <property type="entry name" value="Alanine--tRNA ligase"/>
    <property type="match status" value="1"/>
</dbReference>
<reference evidence="16" key="1">
    <citation type="submission" date="2016-09" db="EMBL/GenBank/DDBJ databases">
        <title>Genome Sequence of Bathymodiolus thermophilus sulfur-oxidizing gill endosymbiont.</title>
        <authorList>
            <person name="Ponnudurai R."/>
            <person name="Kleiner M."/>
            <person name="Sayavedra L."/>
            <person name="Thuermer A."/>
            <person name="Felbeck H."/>
            <person name="Schlueter R."/>
            <person name="Schweder T."/>
            <person name="Markert S."/>
        </authorList>
    </citation>
    <scope>NUCLEOTIDE SEQUENCE [LARGE SCALE GENOMIC DNA]</scope>
    <source>
        <strain evidence="16">BAT/CrabSpa'14</strain>
    </source>
</reference>
<keyword evidence="3 12" id="KW-0820">tRNA-binding</keyword>
<dbReference type="Gene3D" id="3.30.980.10">
    <property type="entry name" value="Threonyl-trna Synthetase, Chain A, domain 2"/>
    <property type="match status" value="1"/>
</dbReference>
<dbReference type="Pfam" id="PF07973">
    <property type="entry name" value="tRNA_SAD"/>
    <property type="match status" value="1"/>
</dbReference>
<dbReference type="GO" id="GO:0005524">
    <property type="term" value="F:ATP binding"/>
    <property type="evidence" value="ECO:0007669"/>
    <property type="project" value="UniProtKB-UniRule"/>
</dbReference>
<dbReference type="Gene3D" id="2.40.30.130">
    <property type="match status" value="1"/>
</dbReference>
<dbReference type="FunFam" id="3.30.980.10:FF:000004">
    <property type="entry name" value="Alanine--tRNA ligase, cytoplasmic"/>
    <property type="match status" value="1"/>
</dbReference>
<keyword evidence="4 12" id="KW-0436">Ligase</keyword>
<keyword evidence="8 12" id="KW-0067">ATP-binding</keyword>
<dbReference type="Gene3D" id="3.30.54.20">
    <property type="match status" value="1"/>
</dbReference>
<gene>
    <name evidence="12" type="primary">alaS</name>
    <name evidence="15" type="ORF">BGC33_10250</name>
</gene>
<dbReference type="AlphaFoldDB" id="A0A1J5U6C6"/>
<name>A0A1J5U6C6_9GAMM</name>
<dbReference type="Gene3D" id="6.10.250.550">
    <property type="match status" value="1"/>
</dbReference>
<dbReference type="PANTHER" id="PTHR11777">
    <property type="entry name" value="ALANYL-TRNA SYNTHETASE"/>
    <property type="match status" value="1"/>
</dbReference>
<comment type="domain">
    <text evidence="12">Consists of three domains; the N-terminal catalytic domain, the editing domain and the C-terminal C-Ala domain. The editing domain removes incorrectly charged amino acids, while the C-Ala domain, along with tRNA(Ala), serves as a bridge to cooperatively bring together the editing and aminoacylation centers thus stimulating deacylation of misacylated tRNAs.</text>
</comment>
<evidence type="ECO:0000256" key="11">
    <source>
        <dbReference type="ARBA" id="ARBA00023146"/>
    </source>
</evidence>
<keyword evidence="7 12" id="KW-0862">Zinc</keyword>
<keyword evidence="10 12" id="KW-0648">Protein biosynthesis</keyword>
<comment type="similarity">
    <text evidence="2 12">Belongs to the class-II aminoacyl-tRNA synthetase family.</text>
</comment>
<evidence type="ECO:0000256" key="1">
    <source>
        <dbReference type="ARBA" id="ARBA00004496"/>
    </source>
</evidence>
<dbReference type="GO" id="GO:0006419">
    <property type="term" value="P:alanyl-tRNA aminoacylation"/>
    <property type="evidence" value="ECO:0007669"/>
    <property type="project" value="UniProtKB-UniRule"/>
</dbReference>
<dbReference type="Pfam" id="PF02272">
    <property type="entry name" value="DHHA1"/>
    <property type="match status" value="1"/>
</dbReference>
<dbReference type="SUPFAM" id="SSF55186">
    <property type="entry name" value="ThrRS/AlaRS common domain"/>
    <property type="match status" value="1"/>
</dbReference>
<comment type="cofactor">
    <cofactor evidence="12">
        <name>Zn(2+)</name>
        <dbReference type="ChEBI" id="CHEBI:29105"/>
    </cofactor>
    <text evidence="12">Binds 1 zinc ion per subunit.</text>
</comment>
<dbReference type="InterPro" id="IPR003156">
    <property type="entry name" value="DHHA1_dom"/>
</dbReference>
<comment type="catalytic activity">
    <reaction evidence="12">
        <text>tRNA(Ala) + L-alanine + ATP = L-alanyl-tRNA(Ala) + AMP + diphosphate</text>
        <dbReference type="Rhea" id="RHEA:12540"/>
        <dbReference type="Rhea" id="RHEA-COMP:9657"/>
        <dbReference type="Rhea" id="RHEA-COMP:9923"/>
        <dbReference type="ChEBI" id="CHEBI:30616"/>
        <dbReference type="ChEBI" id="CHEBI:33019"/>
        <dbReference type="ChEBI" id="CHEBI:57972"/>
        <dbReference type="ChEBI" id="CHEBI:78442"/>
        <dbReference type="ChEBI" id="CHEBI:78497"/>
        <dbReference type="ChEBI" id="CHEBI:456215"/>
        <dbReference type="EC" id="6.1.1.7"/>
    </reaction>
</comment>
<dbReference type="InterPro" id="IPR018163">
    <property type="entry name" value="Thr/Ala-tRNA-synth_IIc_edit"/>
</dbReference>
<feature type="domain" description="Alanyl-transfer RNA synthetases family profile" evidence="14">
    <location>
        <begin position="1"/>
        <end position="703"/>
    </location>
</feature>
<dbReference type="EC" id="6.1.1.7" evidence="12"/>
<feature type="coiled-coil region" evidence="13">
    <location>
        <begin position="338"/>
        <end position="365"/>
    </location>
</feature>
<feature type="binding site" evidence="12">
    <location>
        <position position="556"/>
    </location>
    <ligand>
        <name>Zn(2+)</name>
        <dbReference type="ChEBI" id="CHEBI:29105"/>
    </ligand>
</feature>
<dbReference type="GO" id="GO:0000049">
    <property type="term" value="F:tRNA binding"/>
    <property type="evidence" value="ECO:0007669"/>
    <property type="project" value="UniProtKB-KW"/>
</dbReference>
<accession>A0A1J5U6C6</accession>
<keyword evidence="13" id="KW-0175">Coiled coil</keyword>
<evidence type="ECO:0000256" key="13">
    <source>
        <dbReference type="SAM" id="Coils"/>
    </source>
</evidence>
<keyword evidence="11 12" id="KW-0030">Aminoacyl-tRNA synthetase</keyword>
<dbReference type="SUPFAM" id="SSF55681">
    <property type="entry name" value="Class II aaRS and biotin synthetases"/>
    <property type="match status" value="1"/>
</dbReference>
<feature type="binding site" evidence="12">
    <location>
        <position position="660"/>
    </location>
    <ligand>
        <name>Zn(2+)</name>
        <dbReference type="ChEBI" id="CHEBI:29105"/>
    </ligand>
</feature>
<dbReference type="NCBIfam" id="TIGR00344">
    <property type="entry name" value="alaS"/>
    <property type="match status" value="1"/>
</dbReference>
<evidence type="ECO:0000256" key="8">
    <source>
        <dbReference type="ARBA" id="ARBA00022840"/>
    </source>
</evidence>
<dbReference type="EMBL" id="MIQH01000707">
    <property type="protein sequence ID" value="OIR24374.1"/>
    <property type="molecule type" value="Genomic_DNA"/>
</dbReference>
<dbReference type="InterPro" id="IPR050058">
    <property type="entry name" value="Ala-tRNA_ligase"/>
</dbReference>
<evidence type="ECO:0000256" key="7">
    <source>
        <dbReference type="ARBA" id="ARBA00022833"/>
    </source>
</evidence>
<dbReference type="InterPro" id="IPR045864">
    <property type="entry name" value="aa-tRNA-synth_II/BPL/LPL"/>
</dbReference>
<protein>
    <recommendedName>
        <fullName evidence="12">Alanine--tRNA ligase</fullName>
        <ecNumber evidence="12">6.1.1.7</ecNumber>
    </recommendedName>
    <alternativeName>
        <fullName evidence="12">Alanyl-tRNA synthetase</fullName>
        <shortName evidence="12">AlaRS</shortName>
    </alternativeName>
</protein>
<dbReference type="FunFam" id="3.10.310.40:FF:000001">
    <property type="entry name" value="Alanine--tRNA ligase"/>
    <property type="match status" value="1"/>
</dbReference>
<dbReference type="InterPro" id="IPR009000">
    <property type="entry name" value="Transl_B-barrel_sf"/>
</dbReference>
<evidence type="ECO:0000256" key="5">
    <source>
        <dbReference type="ARBA" id="ARBA00022723"/>
    </source>
</evidence>
<sequence>MKTAQIRQKFLDFYASKGHTIEPSASLIPHNDKTLLFVNAGMVPFKDVFSGVEKRPYTRAANCQRCVRAGGKHNDLENVGYTARHHTFFEMLGNFSFGDYFKREAIQYAWEFLTVEIGLPKEKLWVSVFEEDDEAEDIWVNEIGFPKNRISRCGAKDNFWQMGDTGPCGPSSEIFYDHGEDIAGGPPGHADEDGDRYIEIWNLVFTQYDKQEDGYLKPLAAPCVDTGMGLERLAAVLQHKNNNYDTDGFKTLIKAIVDLTPKDHNIKADNASVRVIADHIRSTAFMLVDGVIPSNEGRGYVLRRIIRRAIRHGHKIGIDKVFFYRLAPVLALEFKDAYPELKEALANVEKVLKREEQRFAQTLDQGMGILTEAIAQLKGSEISGETVFKLYDTFGFPADLTADVAREHNLTIDMTGFEVEMTKQRERARQAGDFKISQKGVDVSEVTEFLGYEQLKNTSSIQALIKEGELVEKIEAGECGIVVLAASSFYAESGGQVGDSGILSNPEIEFSVNNTQKQKTGAFEHHGILTKGVLKVGDVLEANVDKKARKCIARNHSATHLLHAALRVILGETVMQKGSLVDGEKLRFDFSHDEIIAKSDLDKIEGMVNRKILGNTKVHTDVTDIETAKKKGAMALFGEKYGDTVRVLTMGKDDFSVELCGGTHVNQLGDIGLFRITSESGVSAGVRRIEAITGYAAYQFDNHTQDSLSQIAQMTKSNNAQAVEKVAQLIKQQKELEKQIASFQKQLASNQGDDLVNQAQEINGVKLLASVVDGVSGKDLRDIADKLKDKLGSAVIVLAAVNDGKVSLVSGVTKDLTNKYQAGKILNHVAQQVGGKGGGRPDMAQGGGTDPSKLDVALTSVKALLV</sequence>
<dbReference type="GO" id="GO:0004813">
    <property type="term" value="F:alanine-tRNA ligase activity"/>
    <property type="evidence" value="ECO:0007669"/>
    <property type="project" value="UniProtKB-UniRule"/>
</dbReference>
<evidence type="ECO:0000259" key="14">
    <source>
        <dbReference type="PROSITE" id="PS50860"/>
    </source>
</evidence>
<comment type="subcellular location">
    <subcellularLocation>
        <location evidence="1 12">Cytoplasm</location>
    </subcellularLocation>
</comment>
<feature type="coiled-coil region" evidence="13">
    <location>
        <begin position="719"/>
        <end position="753"/>
    </location>
</feature>
<keyword evidence="5 12" id="KW-0479">Metal-binding</keyword>
<dbReference type="InterPro" id="IPR018162">
    <property type="entry name" value="Ala-tRNA-ligase_IIc_anticod-bd"/>
</dbReference>
<dbReference type="HAMAP" id="MF_00036_B">
    <property type="entry name" value="Ala_tRNA_synth_B"/>
    <property type="match status" value="1"/>
</dbReference>
<dbReference type="FunFam" id="2.40.30.130:FF:000001">
    <property type="entry name" value="Alanine--tRNA ligase"/>
    <property type="match status" value="1"/>
</dbReference>
<dbReference type="GO" id="GO:0005829">
    <property type="term" value="C:cytosol"/>
    <property type="evidence" value="ECO:0007669"/>
    <property type="project" value="TreeGrafter"/>
</dbReference>
<dbReference type="InterPro" id="IPR023033">
    <property type="entry name" value="Ala_tRNA_ligase_euk/bac"/>
</dbReference>
<dbReference type="Gene3D" id="3.30.930.10">
    <property type="entry name" value="Bira Bifunctional Protein, Domain 2"/>
    <property type="match status" value="1"/>
</dbReference>
<evidence type="ECO:0000256" key="3">
    <source>
        <dbReference type="ARBA" id="ARBA00022555"/>
    </source>
</evidence>
<dbReference type="SUPFAM" id="SSF50447">
    <property type="entry name" value="Translation proteins"/>
    <property type="match status" value="1"/>
</dbReference>
<dbReference type="Gene3D" id="3.10.310.40">
    <property type="match status" value="1"/>
</dbReference>
<evidence type="ECO:0000256" key="4">
    <source>
        <dbReference type="ARBA" id="ARBA00022598"/>
    </source>
</evidence>
<dbReference type="GO" id="GO:0045892">
    <property type="term" value="P:negative regulation of DNA-templated transcription"/>
    <property type="evidence" value="ECO:0007669"/>
    <property type="project" value="TreeGrafter"/>
</dbReference>
<evidence type="ECO:0000256" key="12">
    <source>
        <dbReference type="HAMAP-Rule" id="MF_00036"/>
    </source>
</evidence>
<dbReference type="InterPro" id="IPR018165">
    <property type="entry name" value="Ala-tRNA-synth_IIc_core"/>
</dbReference>
<dbReference type="SMART" id="SM00863">
    <property type="entry name" value="tRNA_SAD"/>
    <property type="match status" value="1"/>
</dbReference>
<comment type="function">
    <text evidence="12">Catalyzes the attachment of alanine to tRNA(Ala) in a two-step reaction: alanine is first activated by ATP to form Ala-AMP and then transferred to the acceptor end of tRNA(Ala). Also edits incorrectly charged Ser-tRNA(Ala) and Gly-tRNA(Ala) via its editing domain.</text>
</comment>
<feature type="binding site" evidence="12">
    <location>
        <position position="664"/>
    </location>
    <ligand>
        <name>Zn(2+)</name>
        <dbReference type="ChEBI" id="CHEBI:29105"/>
    </ligand>
</feature>
<dbReference type="Pfam" id="PF01411">
    <property type="entry name" value="tRNA-synt_2c"/>
    <property type="match status" value="1"/>
</dbReference>
<dbReference type="InterPro" id="IPR018164">
    <property type="entry name" value="Ala-tRNA-synth_IIc_N"/>
</dbReference>
<dbReference type="GO" id="GO:0002161">
    <property type="term" value="F:aminoacyl-tRNA deacylase activity"/>
    <property type="evidence" value="ECO:0007669"/>
    <property type="project" value="TreeGrafter"/>
</dbReference>
<keyword evidence="12" id="KW-0963">Cytoplasm</keyword>
<dbReference type="PROSITE" id="PS50860">
    <property type="entry name" value="AA_TRNA_LIGASE_II_ALA"/>
    <property type="match status" value="1"/>
</dbReference>
<evidence type="ECO:0000256" key="9">
    <source>
        <dbReference type="ARBA" id="ARBA00022884"/>
    </source>
</evidence>
<keyword evidence="6 12" id="KW-0547">Nucleotide-binding</keyword>
<comment type="caution">
    <text evidence="15">The sequence shown here is derived from an EMBL/GenBank/DDBJ whole genome shotgun (WGS) entry which is preliminary data.</text>
</comment>
<dbReference type="Proteomes" id="UP000182798">
    <property type="component" value="Unassembled WGS sequence"/>
</dbReference>
<evidence type="ECO:0000256" key="2">
    <source>
        <dbReference type="ARBA" id="ARBA00008226"/>
    </source>
</evidence>
<evidence type="ECO:0000256" key="6">
    <source>
        <dbReference type="ARBA" id="ARBA00022741"/>
    </source>
</evidence>
<dbReference type="OrthoDB" id="9803884at2"/>
<dbReference type="FunFam" id="3.30.54.20:FF:000001">
    <property type="entry name" value="Alanine--tRNA ligase"/>
    <property type="match status" value="1"/>
</dbReference>
<keyword evidence="9 12" id="KW-0694">RNA-binding</keyword>
<dbReference type="GO" id="GO:0008270">
    <property type="term" value="F:zinc ion binding"/>
    <property type="evidence" value="ECO:0007669"/>
    <property type="project" value="UniProtKB-UniRule"/>
</dbReference>
<dbReference type="RefSeq" id="WP_071564732.1">
    <property type="nucleotide sequence ID" value="NZ_MIQH01000707.1"/>
</dbReference>
<evidence type="ECO:0000313" key="16">
    <source>
        <dbReference type="Proteomes" id="UP000182798"/>
    </source>
</evidence>
<dbReference type="PANTHER" id="PTHR11777:SF9">
    <property type="entry name" value="ALANINE--TRNA LIGASE, CYTOPLASMIC"/>
    <property type="match status" value="1"/>
</dbReference>
<dbReference type="PRINTS" id="PR00980">
    <property type="entry name" value="TRNASYNTHALA"/>
</dbReference>
<dbReference type="InterPro" id="IPR002318">
    <property type="entry name" value="Ala-tRNA-lgiase_IIc"/>
</dbReference>
<evidence type="ECO:0000256" key="10">
    <source>
        <dbReference type="ARBA" id="ARBA00022917"/>
    </source>
</evidence>
<dbReference type="InterPro" id="IPR012947">
    <property type="entry name" value="tRNA_SAD"/>
</dbReference>